<dbReference type="RefSeq" id="WP_015615664.1">
    <property type="nucleotide sequence ID" value="NC_021182.1"/>
</dbReference>
<evidence type="ECO:0000313" key="1">
    <source>
        <dbReference type="EMBL" id="AGK97363.1"/>
    </source>
</evidence>
<dbReference type="AlphaFoldDB" id="R4K454"/>
<dbReference type="InterPro" id="IPR036638">
    <property type="entry name" value="HLH_DNA-bd_sf"/>
</dbReference>
<dbReference type="GO" id="GO:0043937">
    <property type="term" value="P:regulation of sporulation"/>
    <property type="evidence" value="ECO:0007669"/>
    <property type="project" value="InterPro"/>
</dbReference>
<dbReference type="Pfam" id="PF09388">
    <property type="entry name" value="SpoOE-like"/>
    <property type="match status" value="1"/>
</dbReference>
<dbReference type="EMBL" id="CP003261">
    <property type="protein sequence ID" value="AGK97363.1"/>
    <property type="molecule type" value="Genomic_DNA"/>
</dbReference>
<dbReference type="Proteomes" id="UP000013523">
    <property type="component" value="Chromosome"/>
</dbReference>
<name>R4K454_CLOPA</name>
<organism evidence="1 2">
    <name type="scientific">Clostridium pasteurianum BC1</name>
    <dbReference type="NCBI Taxonomy" id="86416"/>
    <lineage>
        <taxon>Bacteria</taxon>
        <taxon>Bacillati</taxon>
        <taxon>Bacillota</taxon>
        <taxon>Clostridia</taxon>
        <taxon>Eubacteriales</taxon>
        <taxon>Clostridiaceae</taxon>
        <taxon>Clostridium</taxon>
    </lineage>
</organism>
<dbReference type="KEGG" id="cpas:Clopa_2502"/>
<dbReference type="PATRIC" id="fig|86416.3.peg.2486"/>
<dbReference type="eggNOG" id="ENOG5032PUD">
    <property type="taxonomic scope" value="Bacteria"/>
</dbReference>
<protein>
    <submittedName>
        <fullName evidence="1">Spo0E like sporulation regulatory protein</fullName>
    </submittedName>
</protein>
<dbReference type="InterPro" id="IPR018540">
    <property type="entry name" value="Spo0E-like"/>
</dbReference>
<proteinExistence type="predicted"/>
<dbReference type="SUPFAM" id="SSF140500">
    <property type="entry name" value="BAS1536-like"/>
    <property type="match status" value="1"/>
</dbReference>
<evidence type="ECO:0000313" key="2">
    <source>
        <dbReference type="Proteomes" id="UP000013523"/>
    </source>
</evidence>
<dbReference type="Gene3D" id="4.10.280.10">
    <property type="entry name" value="Helix-loop-helix DNA-binding domain"/>
    <property type="match status" value="1"/>
</dbReference>
<dbReference type="InterPro" id="IPR037208">
    <property type="entry name" value="Spo0E-like_sf"/>
</dbReference>
<dbReference type="GO" id="GO:0046983">
    <property type="term" value="F:protein dimerization activity"/>
    <property type="evidence" value="ECO:0007669"/>
    <property type="project" value="InterPro"/>
</dbReference>
<gene>
    <name evidence="1" type="ORF">Clopa_2502</name>
</gene>
<dbReference type="HOGENOM" id="CLU_189149_7_1_9"/>
<sequence length="48" mass="5895">MCKKLEKLRDKLNRMLDSDKYTYEEILEVSQKLDKLVVDYYKSHENQI</sequence>
<dbReference type="STRING" id="86416.Clopa_2502"/>
<reference evidence="1 2" key="1">
    <citation type="submission" date="2012-01" db="EMBL/GenBank/DDBJ databases">
        <title>Complete sequence of chromosome of Clostridium pasteurianum BC1.</title>
        <authorList>
            <consortium name="US DOE Joint Genome Institute"/>
            <person name="Lucas S."/>
            <person name="Han J."/>
            <person name="Lapidus A."/>
            <person name="Cheng J.-F."/>
            <person name="Goodwin L."/>
            <person name="Pitluck S."/>
            <person name="Peters L."/>
            <person name="Mikhailova N."/>
            <person name="Teshima H."/>
            <person name="Detter J.C."/>
            <person name="Han C."/>
            <person name="Tapia R."/>
            <person name="Land M."/>
            <person name="Hauser L."/>
            <person name="Kyrpides N."/>
            <person name="Ivanova N."/>
            <person name="Pagani I."/>
            <person name="Dunn J."/>
            <person name="Taghavi S."/>
            <person name="Francis A."/>
            <person name="van der Lelie D."/>
            <person name="Woyke T."/>
        </authorList>
    </citation>
    <scope>NUCLEOTIDE SEQUENCE [LARGE SCALE GENOMIC DNA]</scope>
    <source>
        <strain evidence="1 2">BC1</strain>
    </source>
</reference>
<accession>R4K454</accession>
<keyword evidence="2" id="KW-1185">Reference proteome</keyword>